<gene>
    <name evidence="7" type="ORF">GTQ45_03755</name>
</gene>
<keyword evidence="4" id="KW-0560">Oxidoreductase</keyword>
<dbReference type="GO" id="GO:0005737">
    <property type="term" value="C:cytoplasm"/>
    <property type="evidence" value="ECO:0007669"/>
    <property type="project" value="TreeGrafter"/>
</dbReference>
<dbReference type="InterPro" id="IPR036188">
    <property type="entry name" value="FAD/NAD-bd_sf"/>
</dbReference>
<dbReference type="InterPro" id="IPR028202">
    <property type="entry name" value="Reductase_C"/>
</dbReference>
<evidence type="ECO:0000259" key="6">
    <source>
        <dbReference type="Pfam" id="PF14759"/>
    </source>
</evidence>
<dbReference type="PANTHER" id="PTHR43557:SF2">
    <property type="entry name" value="RIESKE DOMAIN-CONTAINING PROTEIN-RELATED"/>
    <property type="match status" value="1"/>
</dbReference>
<dbReference type="GeneID" id="300655750"/>
<dbReference type="PANTHER" id="PTHR43557">
    <property type="entry name" value="APOPTOSIS-INDUCING FACTOR 1"/>
    <property type="match status" value="1"/>
</dbReference>
<evidence type="ECO:0000256" key="4">
    <source>
        <dbReference type="ARBA" id="ARBA00023002"/>
    </source>
</evidence>
<dbReference type="RefSeq" id="WP_160586917.1">
    <property type="nucleotide sequence ID" value="NZ_BMHN01000001.1"/>
</dbReference>
<comment type="caution">
    <text evidence="7">The sequence shown here is derived from an EMBL/GenBank/DDBJ whole genome shotgun (WGS) entry which is preliminary data.</text>
</comment>
<feature type="domain" description="FAD/NAD(P)-binding" evidence="5">
    <location>
        <begin position="4"/>
        <end position="301"/>
    </location>
</feature>
<organism evidence="7 8">
    <name type="scientific">Pyruvatibacter mobilis</name>
    <dbReference type="NCBI Taxonomy" id="1712261"/>
    <lineage>
        <taxon>Bacteria</taxon>
        <taxon>Pseudomonadati</taxon>
        <taxon>Pseudomonadota</taxon>
        <taxon>Alphaproteobacteria</taxon>
        <taxon>Hyphomicrobiales</taxon>
        <taxon>Parvibaculaceae</taxon>
        <taxon>Pyruvatibacter</taxon>
    </lineage>
</organism>
<keyword evidence="8" id="KW-1185">Reference proteome</keyword>
<name>A0A845Q862_9HYPH</name>
<dbReference type="Pfam" id="PF07992">
    <property type="entry name" value="Pyr_redox_2"/>
    <property type="match status" value="1"/>
</dbReference>
<protein>
    <submittedName>
        <fullName evidence="7">FAD-dependent oxidoreductase</fullName>
    </submittedName>
</protein>
<dbReference type="Gene3D" id="3.30.390.30">
    <property type="match status" value="1"/>
</dbReference>
<dbReference type="GO" id="GO:0016651">
    <property type="term" value="F:oxidoreductase activity, acting on NAD(P)H"/>
    <property type="evidence" value="ECO:0007669"/>
    <property type="project" value="TreeGrafter"/>
</dbReference>
<dbReference type="InterPro" id="IPR016156">
    <property type="entry name" value="FAD/NAD-linked_Rdtase_dimer_sf"/>
</dbReference>
<dbReference type="Gene3D" id="3.50.50.60">
    <property type="entry name" value="FAD/NAD(P)-binding domain"/>
    <property type="match status" value="2"/>
</dbReference>
<evidence type="ECO:0000256" key="3">
    <source>
        <dbReference type="ARBA" id="ARBA00022827"/>
    </source>
</evidence>
<dbReference type="PRINTS" id="PR00411">
    <property type="entry name" value="PNDRDTASEI"/>
</dbReference>
<evidence type="ECO:0000256" key="2">
    <source>
        <dbReference type="ARBA" id="ARBA00022630"/>
    </source>
</evidence>
<feature type="domain" description="Reductase C-terminal" evidence="6">
    <location>
        <begin position="320"/>
        <end position="404"/>
    </location>
</feature>
<keyword evidence="2" id="KW-0285">Flavoprotein</keyword>
<dbReference type="Pfam" id="PF14759">
    <property type="entry name" value="Reductase_C"/>
    <property type="match status" value="1"/>
</dbReference>
<dbReference type="OrthoDB" id="7809559at2"/>
<dbReference type="SUPFAM" id="SSF51905">
    <property type="entry name" value="FAD/NAD(P)-binding domain"/>
    <property type="match status" value="2"/>
</dbReference>
<evidence type="ECO:0000313" key="8">
    <source>
        <dbReference type="Proteomes" id="UP000470384"/>
    </source>
</evidence>
<comment type="cofactor">
    <cofactor evidence="1">
        <name>FAD</name>
        <dbReference type="ChEBI" id="CHEBI:57692"/>
    </cofactor>
</comment>
<dbReference type="InterPro" id="IPR050446">
    <property type="entry name" value="FAD-oxidoreductase/Apoptosis"/>
</dbReference>
<proteinExistence type="predicted"/>
<evidence type="ECO:0000259" key="5">
    <source>
        <dbReference type="Pfam" id="PF07992"/>
    </source>
</evidence>
<accession>A0A845Q862</accession>
<dbReference type="EMBL" id="WXYQ01000004">
    <property type="protein sequence ID" value="NBG94843.1"/>
    <property type="molecule type" value="Genomic_DNA"/>
</dbReference>
<dbReference type="SUPFAM" id="SSF55424">
    <property type="entry name" value="FAD/NAD-linked reductases, dimerisation (C-terminal) domain"/>
    <property type="match status" value="1"/>
</dbReference>
<keyword evidence="3" id="KW-0274">FAD</keyword>
<dbReference type="PRINTS" id="PR00368">
    <property type="entry name" value="FADPNR"/>
</dbReference>
<evidence type="ECO:0000256" key="1">
    <source>
        <dbReference type="ARBA" id="ARBA00001974"/>
    </source>
</evidence>
<reference evidence="7 8" key="1">
    <citation type="journal article" date="2016" name="Int. J. Syst. Evol. Microbiol.">
        <title>Pyruvatibacter mobilis gen. nov., sp. nov., a marine bacterium from the culture broth of Picochlorum sp. 122.</title>
        <authorList>
            <person name="Wang G."/>
            <person name="Tang M."/>
            <person name="Wu H."/>
            <person name="Dai S."/>
            <person name="Li T."/>
            <person name="Chen C."/>
            <person name="He H."/>
            <person name="Fan J."/>
            <person name="Xiang W."/>
            <person name="Li X."/>
        </authorList>
    </citation>
    <scope>NUCLEOTIDE SEQUENCE [LARGE SCALE GENOMIC DNA]</scope>
    <source>
        <strain evidence="7 8">GYP-11</strain>
    </source>
</reference>
<dbReference type="InterPro" id="IPR023753">
    <property type="entry name" value="FAD/NAD-binding_dom"/>
</dbReference>
<sequence length="405" mass="43584">MSDSVVIIGAGHAAGQAVASLRQEGFEGTIVVIGEESVVPYQRPPLSKKFLAGEIGIDRVLFKPVDFYAKAEAEMILDTKVETVDTAAKKVVLEGGRTLDYGKLIFTTGGRVRKLACPGAELPGVNYLRTIADVEAIRAHFKPGAKLVIVGGGYIGLEVAAVAVKHDIDVTVLEMAPTVLGRVTCREVAEFFQRVHREEGVKILTDTALAGIEGTDHVTGVKTGTGDIIPADFVIAGIGILPNVELAQEAGITCNNGIVVDELCRTSDENVYAAGDCTFHPNPIYDVELRLESVHNALEQAKTAAAHICGKDKPYGQVPWFWSDQYDLKLQIAGLSQGYDDVVIRGDITGRSFAAFYMKDGRMIAVDAVNRAPEFMMSKMMLQKGQSAPAEKLADESIEMKDMLA</sequence>
<dbReference type="Proteomes" id="UP000470384">
    <property type="component" value="Unassembled WGS sequence"/>
</dbReference>
<dbReference type="AlphaFoldDB" id="A0A845Q862"/>
<evidence type="ECO:0000313" key="7">
    <source>
        <dbReference type="EMBL" id="NBG94843.1"/>
    </source>
</evidence>